<keyword evidence="9" id="KW-0464">Manganese</keyword>
<feature type="binding site" evidence="10">
    <location>
        <position position="472"/>
    </location>
    <ligand>
        <name>Mn(2+)</name>
        <dbReference type="ChEBI" id="CHEBI:29035"/>
    </ligand>
</feature>
<dbReference type="PIRSF" id="PIRSF005091">
    <property type="entry name" value="Mmb_sulf_HI1246"/>
    <property type="match status" value="1"/>
</dbReference>
<dbReference type="Proteomes" id="UP000288623">
    <property type="component" value="Unassembled WGS sequence"/>
</dbReference>
<feature type="binding site" evidence="10">
    <location>
        <position position="473"/>
    </location>
    <ligand>
        <name>Mn(2+)</name>
        <dbReference type="ChEBI" id="CHEBI:29035"/>
    </ligand>
</feature>
<evidence type="ECO:0000256" key="9">
    <source>
        <dbReference type="PIRSR" id="PIRSR005091-2"/>
    </source>
</evidence>
<dbReference type="SUPFAM" id="SSF53649">
    <property type="entry name" value="Alkaline phosphatase-like"/>
    <property type="match status" value="1"/>
</dbReference>
<evidence type="ECO:0000256" key="3">
    <source>
        <dbReference type="ARBA" id="ARBA00022475"/>
    </source>
</evidence>
<feature type="transmembrane region" description="Helical" evidence="12">
    <location>
        <begin position="155"/>
        <end position="172"/>
    </location>
</feature>
<dbReference type="Gene3D" id="3.30.1120.170">
    <property type="match status" value="1"/>
</dbReference>
<organism evidence="14 15">
    <name type="scientific">Candidatus Kurthia intestinigallinarum</name>
    <dbReference type="NCBI Taxonomy" id="1562256"/>
    <lineage>
        <taxon>Bacteria</taxon>
        <taxon>Bacillati</taxon>
        <taxon>Bacillota</taxon>
        <taxon>Bacilli</taxon>
        <taxon>Bacillales</taxon>
        <taxon>Caryophanaceae</taxon>
        <taxon>Kurthia</taxon>
    </lineage>
</organism>
<evidence type="ECO:0000256" key="10">
    <source>
        <dbReference type="PIRSR" id="PIRSR005091-3"/>
    </source>
</evidence>
<keyword evidence="9" id="KW-0479">Metal-binding</keyword>
<evidence type="ECO:0000256" key="2">
    <source>
        <dbReference type="ARBA" id="ARBA00009983"/>
    </source>
</evidence>
<dbReference type="GO" id="GO:0005886">
    <property type="term" value="C:plasma membrane"/>
    <property type="evidence" value="ECO:0007669"/>
    <property type="project" value="UniProtKB-SubCell"/>
</dbReference>
<evidence type="ECO:0000256" key="5">
    <source>
        <dbReference type="ARBA" id="ARBA00022989"/>
    </source>
</evidence>
<comment type="similarity">
    <text evidence="2 7">Belongs to the LTA synthase family.</text>
</comment>
<keyword evidence="15" id="KW-1185">Reference proteome</keyword>
<proteinExistence type="inferred from homology"/>
<evidence type="ECO:0000313" key="14">
    <source>
        <dbReference type="EMBL" id="RUS57263.1"/>
    </source>
</evidence>
<feature type="binding site" evidence="10">
    <location>
        <position position="298"/>
    </location>
    <ligand>
        <name>Mn(2+)</name>
        <dbReference type="ChEBI" id="CHEBI:29035"/>
    </ligand>
</feature>
<dbReference type="Pfam" id="PF00884">
    <property type="entry name" value="Sulfatase"/>
    <property type="match status" value="1"/>
</dbReference>
<dbReference type="AlphaFoldDB" id="A0A433RVG1"/>
<dbReference type="OrthoDB" id="5901192at2"/>
<protein>
    <recommendedName>
        <fullName evidence="13">Sulfatase N-terminal domain-containing protein</fullName>
    </recommendedName>
</protein>
<accession>A0A433RVG1</accession>
<feature type="transmembrane region" description="Helical" evidence="12">
    <location>
        <begin position="124"/>
        <end position="143"/>
    </location>
</feature>
<dbReference type="InterPro" id="IPR050448">
    <property type="entry name" value="OpgB/LTA_synthase_biosynth"/>
</dbReference>
<comment type="PTM">
    <text evidence="11">The conversion to 3-oxoalanine (also known as C-formylglycine, FGly), of a serine or cysteine residue in prokaryotes and of a cysteine residue in eukaryotes, is critical for catalytic activity.</text>
</comment>
<evidence type="ECO:0000313" key="15">
    <source>
        <dbReference type="Proteomes" id="UP000288623"/>
    </source>
</evidence>
<feature type="transmembrane region" description="Helical" evidence="12">
    <location>
        <begin position="38"/>
        <end position="58"/>
    </location>
</feature>
<dbReference type="EMBL" id="JTFC01000026">
    <property type="protein sequence ID" value="RUS57263.1"/>
    <property type="molecule type" value="Genomic_DNA"/>
</dbReference>
<evidence type="ECO:0000256" key="4">
    <source>
        <dbReference type="ARBA" id="ARBA00022692"/>
    </source>
</evidence>
<keyword evidence="5 12" id="KW-1133">Transmembrane helix</keyword>
<feature type="modified residue" description="3-oxoalanine (Ser)" evidence="11">
    <location>
        <position position="64"/>
    </location>
</feature>
<keyword evidence="6 7" id="KW-0472">Membrane</keyword>
<dbReference type="CDD" id="cd16015">
    <property type="entry name" value="LTA_synthase"/>
    <property type="match status" value="1"/>
</dbReference>
<dbReference type="PANTHER" id="PTHR47371">
    <property type="entry name" value="LIPOTEICHOIC ACID SYNTHASE"/>
    <property type="match status" value="1"/>
</dbReference>
<feature type="active site" evidence="8">
    <location>
        <position position="298"/>
    </location>
</feature>
<dbReference type="RefSeq" id="WP_126990163.1">
    <property type="nucleotide sequence ID" value="NZ_JTFC01000026.1"/>
</dbReference>
<dbReference type="GO" id="GO:0046872">
    <property type="term" value="F:metal ion binding"/>
    <property type="evidence" value="ECO:0007669"/>
    <property type="project" value="UniProtKB-KW"/>
</dbReference>
<feature type="binding site" evidence="10">
    <location>
        <position position="254"/>
    </location>
    <ligand>
        <name>Mn(2+)</name>
        <dbReference type="ChEBI" id="CHEBI:29035"/>
    </ligand>
</feature>
<dbReference type="InterPro" id="IPR000917">
    <property type="entry name" value="Sulfatase_N"/>
</dbReference>
<reference evidence="14 15" key="1">
    <citation type="submission" date="2014-11" db="EMBL/GenBank/DDBJ databases">
        <title>Genome sequence and analysis of novel Kurthia sp.</title>
        <authorList>
            <person name="Lawson J.N."/>
            <person name="Gonzalez J.E."/>
            <person name="Rinauldi L."/>
            <person name="Xuan Z."/>
            <person name="Firman A."/>
            <person name="Shaddox L."/>
            <person name="Trudeau A."/>
            <person name="Shah S."/>
            <person name="Reiman D."/>
        </authorList>
    </citation>
    <scope>NUCLEOTIDE SEQUENCE [LARGE SCALE GENOMIC DNA]</scope>
    <source>
        <strain evidence="14 15">3B1D</strain>
    </source>
</reference>
<feature type="binding site" evidence="9">
    <location>
        <position position="413"/>
    </location>
    <ligand>
        <name>substrate</name>
    </ligand>
</feature>
<comment type="subcellular location">
    <subcellularLocation>
        <location evidence="1">Cell membrane</location>
        <topology evidence="1">Multi-pass membrane protein</topology>
    </subcellularLocation>
</comment>
<dbReference type="Gene3D" id="3.40.720.10">
    <property type="entry name" value="Alkaline Phosphatase, subunit A"/>
    <property type="match status" value="1"/>
</dbReference>
<name>A0A433RVG1_9BACL</name>
<evidence type="ECO:0000256" key="11">
    <source>
        <dbReference type="PIRSR" id="PIRSR600917-52"/>
    </source>
</evidence>
<evidence type="ECO:0000256" key="1">
    <source>
        <dbReference type="ARBA" id="ARBA00004651"/>
    </source>
</evidence>
<keyword evidence="3 7" id="KW-1003">Cell membrane</keyword>
<feature type="transmembrane region" description="Helical" evidence="12">
    <location>
        <begin position="70"/>
        <end position="93"/>
    </location>
</feature>
<comment type="caution">
    <text evidence="14">The sequence shown here is derived from an EMBL/GenBank/DDBJ whole genome shotgun (WGS) entry which is preliminary data.</text>
</comment>
<sequence>MKHTKWPRHTLLLIAVLATWLQTYYTYRTAFDLDIENGMQAFILFINPLAALLCVYGISLFFKSAKGRNAYIITVKVILSVVLYGNVVFYRFYNDFITLPVLFQTNNFGDLGSSVAGLVGWADVFYFVDLVLIILAVLFLPAAKEFNRMASNRRNTYFALSFALLFLNLGLAEKERPQLLTRSFDRELLVKNIGTYNYHLYDIYVQSKTHAQKAFADGGELTTIVNDAKSNEVKPDKDFYGIAKGKNVIFISLESTQNFVINEKMNGQTITPFLNKLIKSDDTLYFDNFYHQTGLGKTSDSEFVMENSLYGIGGGAVFFTNAGNSLNSMSEKLGDNGYATSVLHANNKSFWNRDLMYHAMNIDTFYDIESYDVNEKNSVNWGLKDIPFMKQSVEIMKDMKQPFATRMLTLTNHFPFTSDKKDQYIDAYDSGDKTVDRYFQTVRYTDEAVKVLFKKLKNAGLYDNTVVVMYGDHYGISENHNKAMAKFLNKEEITPYDTVMLQEVPFIIHVPNTDIKAKADKKVHEVGGQVDIRPTVLHLLGVDTSNDIQIGTDLLAKKHDDLIAFRDGRFVTNDVVYTQELFYDRKTGEPLGETAENRELIERANAKTTLSDKIINGDLFRFYDEKTGTVKQ</sequence>
<dbReference type="InterPro" id="IPR012160">
    <property type="entry name" value="LtaS-like"/>
</dbReference>
<dbReference type="InterPro" id="IPR017850">
    <property type="entry name" value="Alkaline_phosphatase_core_sf"/>
</dbReference>
<keyword evidence="4 12" id="KW-0812">Transmembrane</keyword>
<gene>
    <name evidence="14" type="ORF">QI30_06690</name>
</gene>
<evidence type="ECO:0000256" key="7">
    <source>
        <dbReference type="PIRNR" id="PIRNR005091"/>
    </source>
</evidence>
<feature type="domain" description="Sulfatase N-terminal" evidence="13">
    <location>
        <begin position="246"/>
        <end position="542"/>
    </location>
</feature>
<evidence type="ECO:0000259" key="13">
    <source>
        <dbReference type="Pfam" id="PF00884"/>
    </source>
</evidence>
<evidence type="ECO:0000256" key="6">
    <source>
        <dbReference type="ARBA" id="ARBA00023136"/>
    </source>
</evidence>
<evidence type="ECO:0000256" key="8">
    <source>
        <dbReference type="PIRSR" id="PIRSR005091-1"/>
    </source>
</evidence>
<evidence type="ECO:0000256" key="12">
    <source>
        <dbReference type="SAM" id="Phobius"/>
    </source>
</evidence>
<dbReference type="PANTHER" id="PTHR47371:SF1">
    <property type="entry name" value="LIPOTEICHOIC ACID SYNTHASE-LIKE YQGS"/>
    <property type="match status" value="1"/>
</dbReference>